<dbReference type="EMBL" id="JARJCW010000170">
    <property type="protein sequence ID" value="KAJ7189667.1"/>
    <property type="molecule type" value="Genomic_DNA"/>
</dbReference>
<organism evidence="1 2">
    <name type="scientific">Mycena pura</name>
    <dbReference type="NCBI Taxonomy" id="153505"/>
    <lineage>
        <taxon>Eukaryota</taxon>
        <taxon>Fungi</taxon>
        <taxon>Dikarya</taxon>
        <taxon>Basidiomycota</taxon>
        <taxon>Agaricomycotina</taxon>
        <taxon>Agaricomycetes</taxon>
        <taxon>Agaricomycetidae</taxon>
        <taxon>Agaricales</taxon>
        <taxon>Marasmiineae</taxon>
        <taxon>Mycenaceae</taxon>
        <taxon>Mycena</taxon>
    </lineage>
</organism>
<comment type="caution">
    <text evidence="1">The sequence shown here is derived from an EMBL/GenBank/DDBJ whole genome shotgun (WGS) entry which is preliminary data.</text>
</comment>
<sequence length="175" mass="20471">MGLWVQIQNALRTELPQNVQDTLDKHEKDGTTASDDYQAAMRIFYSQFLCRMDPWPKELDEYLAWIDKDSTVYFTMRALVKSSTNGPSEFYITGPLKDWSIIDEAHKVAVSTLLFNGRYDEARVPAVEPFFREVPHIKWFTFAESSHLSHFEKHERFMEIVARVLLGGPFIYDKR</sequence>
<dbReference type="Proteomes" id="UP001219525">
    <property type="component" value="Unassembled WGS sequence"/>
</dbReference>
<evidence type="ECO:0000313" key="2">
    <source>
        <dbReference type="Proteomes" id="UP001219525"/>
    </source>
</evidence>
<protein>
    <recommendedName>
        <fullName evidence="3">Proline iminopeptidase</fullName>
    </recommendedName>
</protein>
<gene>
    <name evidence="1" type="ORF">GGX14DRAFT_383014</name>
</gene>
<dbReference type="Gene3D" id="3.40.50.1820">
    <property type="entry name" value="alpha/beta hydrolase"/>
    <property type="match status" value="1"/>
</dbReference>
<accession>A0AAD6XXK6</accession>
<keyword evidence="2" id="KW-1185">Reference proteome</keyword>
<dbReference type="InterPro" id="IPR029058">
    <property type="entry name" value="AB_hydrolase_fold"/>
</dbReference>
<proteinExistence type="predicted"/>
<evidence type="ECO:0000313" key="1">
    <source>
        <dbReference type="EMBL" id="KAJ7189667.1"/>
    </source>
</evidence>
<dbReference type="AlphaFoldDB" id="A0AAD6XXK6"/>
<dbReference type="SUPFAM" id="SSF53474">
    <property type="entry name" value="alpha/beta-Hydrolases"/>
    <property type="match status" value="1"/>
</dbReference>
<name>A0AAD6XXK6_9AGAR</name>
<reference evidence="1" key="1">
    <citation type="submission" date="2023-03" db="EMBL/GenBank/DDBJ databases">
        <title>Massive genome expansion in bonnet fungi (Mycena s.s.) driven by repeated elements and novel gene families across ecological guilds.</title>
        <authorList>
            <consortium name="Lawrence Berkeley National Laboratory"/>
            <person name="Harder C.B."/>
            <person name="Miyauchi S."/>
            <person name="Viragh M."/>
            <person name="Kuo A."/>
            <person name="Thoen E."/>
            <person name="Andreopoulos B."/>
            <person name="Lu D."/>
            <person name="Skrede I."/>
            <person name="Drula E."/>
            <person name="Henrissat B."/>
            <person name="Morin E."/>
            <person name="Kohler A."/>
            <person name="Barry K."/>
            <person name="LaButti K."/>
            <person name="Morin E."/>
            <person name="Salamov A."/>
            <person name="Lipzen A."/>
            <person name="Mereny Z."/>
            <person name="Hegedus B."/>
            <person name="Baldrian P."/>
            <person name="Stursova M."/>
            <person name="Weitz H."/>
            <person name="Taylor A."/>
            <person name="Grigoriev I.V."/>
            <person name="Nagy L.G."/>
            <person name="Martin F."/>
            <person name="Kauserud H."/>
        </authorList>
    </citation>
    <scope>NUCLEOTIDE SEQUENCE</scope>
    <source>
        <strain evidence="1">9144</strain>
    </source>
</reference>
<evidence type="ECO:0008006" key="3">
    <source>
        <dbReference type="Google" id="ProtNLM"/>
    </source>
</evidence>